<feature type="region of interest" description="Disordered" evidence="1">
    <location>
        <begin position="410"/>
        <end position="438"/>
    </location>
</feature>
<feature type="region of interest" description="Disordered" evidence="1">
    <location>
        <begin position="209"/>
        <end position="261"/>
    </location>
</feature>
<dbReference type="OrthoDB" id="3249663at2759"/>
<dbReference type="GeneID" id="64690944"/>
<evidence type="ECO:0000313" key="3">
    <source>
        <dbReference type="Proteomes" id="UP000823399"/>
    </source>
</evidence>
<feature type="compositionally biased region" description="Basic and acidic residues" evidence="1">
    <location>
        <begin position="173"/>
        <end position="188"/>
    </location>
</feature>
<dbReference type="AlphaFoldDB" id="A0A9P7F655"/>
<evidence type="ECO:0000256" key="1">
    <source>
        <dbReference type="SAM" id="MobiDB-lite"/>
    </source>
</evidence>
<organism evidence="2 3">
    <name type="scientific">Suillus discolor</name>
    <dbReference type="NCBI Taxonomy" id="1912936"/>
    <lineage>
        <taxon>Eukaryota</taxon>
        <taxon>Fungi</taxon>
        <taxon>Dikarya</taxon>
        <taxon>Basidiomycota</taxon>
        <taxon>Agaricomycotina</taxon>
        <taxon>Agaricomycetes</taxon>
        <taxon>Agaricomycetidae</taxon>
        <taxon>Boletales</taxon>
        <taxon>Suillineae</taxon>
        <taxon>Suillaceae</taxon>
        <taxon>Suillus</taxon>
    </lineage>
</organism>
<feature type="compositionally biased region" description="Basic and acidic residues" evidence="1">
    <location>
        <begin position="72"/>
        <end position="84"/>
    </location>
</feature>
<gene>
    <name evidence="2" type="ORF">F5147DRAFT_223329</name>
</gene>
<feature type="region of interest" description="Disordered" evidence="1">
    <location>
        <begin position="1"/>
        <end position="197"/>
    </location>
</feature>
<sequence length="438" mass="48632">MTEYTTSPEAVQVFRNSRERTEHWVRSHSPFHSQFYSPESPPSVVSDIDIDDSTSDNGSSHSLPPKMMLKYGDGRDVPISHWHYDNGGSHKGSSHSSSSHPHPHPQHSHHHRAHDRSRSAADVYPVRGPRHPEHSTGYRHSSARNAHHADPEDLEPEEIQILPSDPHATPYDSRNEKYRPRRASEPYRPEPLQSPPHKNAVEILATPLPRHVPSHHGSAAPPVTYSHSQPIPRQYEQHHPAHSHSRHRPPPSIVYAPGPHHATDHYAPPTIVYAPTKAPGMTYTVSAPTGSGFPQYPRITPAPYPAAHSHLASIHEEARYGMRGPLSREDRSRAPSPIGEGDSCESGSTYYVIPTPGQKVKVLPGPVPSLYTATSTTKSPSSPQSGSMGFKRPFFSRLFSFASDLSKVSRAPRLSSKTKLQRRHSLDTSTGVHIRHRS</sequence>
<dbReference type="Proteomes" id="UP000823399">
    <property type="component" value="Unassembled WGS sequence"/>
</dbReference>
<dbReference type="EMBL" id="JABBWM010000034">
    <property type="protein sequence ID" value="KAG2106741.1"/>
    <property type="molecule type" value="Genomic_DNA"/>
</dbReference>
<feature type="compositionally biased region" description="Basic and acidic residues" evidence="1">
    <location>
        <begin position="16"/>
        <end position="25"/>
    </location>
</feature>
<accession>A0A9P7F655</accession>
<reference evidence="2" key="1">
    <citation type="journal article" date="2020" name="New Phytol.">
        <title>Comparative genomics reveals dynamic genome evolution in host specialist ectomycorrhizal fungi.</title>
        <authorList>
            <person name="Lofgren L.A."/>
            <person name="Nguyen N.H."/>
            <person name="Vilgalys R."/>
            <person name="Ruytinx J."/>
            <person name="Liao H.L."/>
            <person name="Branco S."/>
            <person name="Kuo A."/>
            <person name="LaButti K."/>
            <person name="Lipzen A."/>
            <person name="Andreopoulos W."/>
            <person name="Pangilinan J."/>
            <person name="Riley R."/>
            <person name="Hundley H."/>
            <person name="Na H."/>
            <person name="Barry K."/>
            <person name="Grigoriev I.V."/>
            <person name="Stajich J.E."/>
            <person name="Kennedy P.G."/>
        </authorList>
    </citation>
    <scope>NUCLEOTIDE SEQUENCE</scope>
    <source>
        <strain evidence="2">FC423</strain>
    </source>
</reference>
<evidence type="ECO:0000313" key="2">
    <source>
        <dbReference type="EMBL" id="KAG2106741.1"/>
    </source>
</evidence>
<dbReference type="RefSeq" id="XP_041291769.1">
    <property type="nucleotide sequence ID" value="XM_041428685.1"/>
</dbReference>
<feature type="compositionally biased region" description="Basic residues" evidence="1">
    <location>
        <begin position="240"/>
        <end position="249"/>
    </location>
</feature>
<feature type="compositionally biased region" description="Basic and acidic residues" evidence="1">
    <location>
        <begin position="324"/>
        <end position="333"/>
    </location>
</feature>
<protein>
    <submittedName>
        <fullName evidence="2">Uncharacterized protein</fullName>
    </submittedName>
</protein>
<keyword evidence="3" id="KW-1185">Reference proteome</keyword>
<proteinExistence type="predicted"/>
<comment type="caution">
    <text evidence="2">The sequence shown here is derived from an EMBL/GenBank/DDBJ whole genome shotgun (WGS) entry which is preliminary data.</text>
</comment>
<feature type="region of interest" description="Disordered" evidence="1">
    <location>
        <begin position="324"/>
        <end position="347"/>
    </location>
</feature>
<feature type="compositionally biased region" description="Basic residues" evidence="1">
    <location>
        <begin position="101"/>
        <end position="115"/>
    </location>
</feature>
<name>A0A9P7F655_9AGAM</name>